<dbReference type="InterPro" id="IPR036108">
    <property type="entry name" value="4pyrrol_syn_uPrphyn_synt_sf"/>
</dbReference>
<keyword evidence="4 9" id="KW-0456">Lyase</keyword>
<dbReference type="GO" id="GO:0006780">
    <property type="term" value="P:uroporphyrinogen III biosynthetic process"/>
    <property type="evidence" value="ECO:0007669"/>
    <property type="project" value="UniProtKB-UniRule"/>
</dbReference>
<evidence type="ECO:0000259" key="10">
    <source>
        <dbReference type="Pfam" id="PF02602"/>
    </source>
</evidence>
<evidence type="ECO:0000256" key="4">
    <source>
        <dbReference type="ARBA" id="ARBA00023239"/>
    </source>
</evidence>
<dbReference type="EC" id="4.2.1.75" evidence="3 9"/>
<dbReference type="SUPFAM" id="SSF69618">
    <property type="entry name" value="HemD-like"/>
    <property type="match status" value="1"/>
</dbReference>
<dbReference type="AlphaFoldDB" id="A0A921FZQ8"/>
<evidence type="ECO:0000256" key="8">
    <source>
        <dbReference type="ARBA" id="ARBA00048617"/>
    </source>
</evidence>
<evidence type="ECO:0000313" key="12">
    <source>
        <dbReference type="Proteomes" id="UP000698173"/>
    </source>
</evidence>
<reference evidence="11" key="2">
    <citation type="submission" date="2021-09" db="EMBL/GenBank/DDBJ databases">
        <authorList>
            <person name="Gilroy R."/>
        </authorList>
    </citation>
    <scope>NUCLEOTIDE SEQUENCE</scope>
    <source>
        <strain evidence="11">CHK171-7178</strain>
    </source>
</reference>
<evidence type="ECO:0000256" key="2">
    <source>
        <dbReference type="ARBA" id="ARBA00008133"/>
    </source>
</evidence>
<dbReference type="GO" id="GO:0004852">
    <property type="term" value="F:uroporphyrinogen-III synthase activity"/>
    <property type="evidence" value="ECO:0007669"/>
    <property type="project" value="UniProtKB-UniRule"/>
</dbReference>
<evidence type="ECO:0000313" key="11">
    <source>
        <dbReference type="EMBL" id="HJF32408.1"/>
    </source>
</evidence>
<sequence length="252" mass="27631">MRDGQPLLGQTVIFTGTPKSENVFELVKRYGGMPVSLPLIQVAELVELTDELRLNACPTYDWLIFTSQSAVAAFGAKLVRYNMSAGSIPANIAAVGTRTAEALERLGFSVDFIPTVFSADTFVKEFNPSETDVRRILFLRGSIAGVTIKEEIPFEVDEWTVYTTERANESIGSLVDLLQQKQQLNVLFASPSAVEVFSGEVVPQVGWNGYTIGAIGHVTEKVLLEAGATVHVRPDTYTLMDLVEELARRKEG</sequence>
<dbReference type="Pfam" id="PF02602">
    <property type="entry name" value="HEM4"/>
    <property type="match status" value="1"/>
</dbReference>
<evidence type="ECO:0000256" key="5">
    <source>
        <dbReference type="ARBA" id="ARBA00023244"/>
    </source>
</evidence>
<dbReference type="Proteomes" id="UP000698173">
    <property type="component" value="Unassembled WGS sequence"/>
</dbReference>
<dbReference type="GO" id="GO:0006782">
    <property type="term" value="P:protoporphyrinogen IX biosynthetic process"/>
    <property type="evidence" value="ECO:0007669"/>
    <property type="project" value="UniProtKB-UniRule"/>
</dbReference>
<dbReference type="Gene3D" id="3.40.50.10090">
    <property type="match status" value="2"/>
</dbReference>
<feature type="domain" description="Tetrapyrrole biosynthesis uroporphyrinogen III synthase" evidence="10">
    <location>
        <begin position="25"/>
        <end position="244"/>
    </location>
</feature>
<dbReference type="InterPro" id="IPR039793">
    <property type="entry name" value="UROS/Hem4"/>
</dbReference>
<evidence type="ECO:0000256" key="7">
    <source>
        <dbReference type="ARBA" id="ARBA00040167"/>
    </source>
</evidence>
<comment type="pathway">
    <text evidence="1 9">Porphyrin-containing compound metabolism; protoporphyrin-IX biosynthesis; coproporphyrinogen-III from 5-aminolevulinate: step 3/4.</text>
</comment>
<comment type="function">
    <text evidence="6 9">Catalyzes cyclization of the linear tetrapyrrole, hydroxymethylbilane, to the macrocyclic uroporphyrinogen III.</text>
</comment>
<dbReference type="CDD" id="cd06578">
    <property type="entry name" value="HemD"/>
    <property type="match status" value="1"/>
</dbReference>
<organism evidence="11 12">
    <name type="scientific">Sporosarcina psychrophila</name>
    <name type="common">Bacillus psychrophilus</name>
    <dbReference type="NCBI Taxonomy" id="1476"/>
    <lineage>
        <taxon>Bacteria</taxon>
        <taxon>Bacillati</taxon>
        <taxon>Bacillota</taxon>
        <taxon>Bacilli</taxon>
        <taxon>Bacillales</taxon>
        <taxon>Caryophanaceae</taxon>
        <taxon>Sporosarcina</taxon>
    </lineage>
</organism>
<evidence type="ECO:0000256" key="3">
    <source>
        <dbReference type="ARBA" id="ARBA00013109"/>
    </source>
</evidence>
<gene>
    <name evidence="11" type="ORF">K8V56_11625</name>
</gene>
<comment type="similarity">
    <text evidence="2 9">Belongs to the uroporphyrinogen-III synthase family.</text>
</comment>
<comment type="catalytic activity">
    <reaction evidence="8 9">
        <text>hydroxymethylbilane = uroporphyrinogen III + H2O</text>
        <dbReference type="Rhea" id="RHEA:18965"/>
        <dbReference type="ChEBI" id="CHEBI:15377"/>
        <dbReference type="ChEBI" id="CHEBI:57308"/>
        <dbReference type="ChEBI" id="CHEBI:57845"/>
        <dbReference type="EC" id="4.2.1.75"/>
    </reaction>
</comment>
<dbReference type="InterPro" id="IPR003754">
    <property type="entry name" value="4pyrrol_synth_uPrphyn_synth"/>
</dbReference>
<name>A0A921FZQ8_SPOPS</name>
<comment type="caution">
    <text evidence="11">The sequence shown here is derived from an EMBL/GenBank/DDBJ whole genome shotgun (WGS) entry which is preliminary data.</text>
</comment>
<dbReference type="EMBL" id="DYWT01000189">
    <property type="protein sequence ID" value="HJF32408.1"/>
    <property type="molecule type" value="Genomic_DNA"/>
</dbReference>
<proteinExistence type="inferred from homology"/>
<evidence type="ECO:0000256" key="6">
    <source>
        <dbReference type="ARBA" id="ARBA00037589"/>
    </source>
</evidence>
<keyword evidence="5 9" id="KW-0627">Porphyrin biosynthesis</keyword>
<reference evidence="11" key="1">
    <citation type="journal article" date="2021" name="PeerJ">
        <title>Extensive microbial diversity within the chicken gut microbiome revealed by metagenomics and culture.</title>
        <authorList>
            <person name="Gilroy R."/>
            <person name="Ravi A."/>
            <person name="Getino M."/>
            <person name="Pursley I."/>
            <person name="Horton D.L."/>
            <person name="Alikhan N.F."/>
            <person name="Baker D."/>
            <person name="Gharbi K."/>
            <person name="Hall N."/>
            <person name="Watson M."/>
            <person name="Adriaenssens E.M."/>
            <person name="Foster-Nyarko E."/>
            <person name="Jarju S."/>
            <person name="Secka A."/>
            <person name="Antonio M."/>
            <person name="Oren A."/>
            <person name="Chaudhuri R.R."/>
            <person name="La Ragione R."/>
            <person name="Hildebrand F."/>
            <person name="Pallen M.J."/>
        </authorList>
    </citation>
    <scope>NUCLEOTIDE SEQUENCE</scope>
    <source>
        <strain evidence="11">CHK171-7178</strain>
    </source>
</reference>
<evidence type="ECO:0000256" key="9">
    <source>
        <dbReference type="RuleBase" id="RU366031"/>
    </source>
</evidence>
<accession>A0A921FZQ8</accession>
<dbReference type="PANTHER" id="PTHR38042:SF1">
    <property type="entry name" value="UROPORPHYRINOGEN-III SYNTHASE, CHLOROPLASTIC"/>
    <property type="match status" value="1"/>
</dbReference>
<protein>
    <recommendedName>
        <fullName evidence="7 9">Uroporphyrinogen-III synthase</fullName>
        <ecNumber evidence="3 9">4.2.1.75</ecNumber>
    </recommendedName>
</protein>
<evidence type="ECO:0000256" key="1">
    <source>
        <dbReference type="ARBA" id="ARBA00004772"/>
    </source>
</evidence>
<dbReference type="PANTHER" id="PTHR38042">
    <property type="entry name" value="UROPORPHYRINOGEN-III SYNTHASE, CHLOROPLASTIC"/>
    <property type="match status" value="1"/>
</dbReference>